<evidence type="ECO:0000313" key="14">
    <source>
        <dbReference type="Proteomes" id="UP000574369"/>
    </source>
</evidence>
<keyword evidence="14" id="KW-1185">Reference proteome</keyword>
<name>A0ABR6GV57_9BURK</name>
<sequence>MSDLPSTPASPSAPVAPVAPAPAPSKVSAPALPPAVTASSRKALVLFSGGQDSTACLAWALDRFAEVETLGFDYGQRHRIELDCRQTVRQKIREQFPAWASKLGEDHLLDLSLLGQISDTALTQERAIELQANGLPNTFVPGRNLLFLTFAATLAYRRGASVLVGGMCETDFSGYPDCRDNTLKALQVALSLGLDTPMTLDTPLMFLTKAQTWSLTEQLGGAPLNELIIEHTHTCYLGQRDTRHAWGWGCGHCPACELRARGYQEFIQARTSGR</sequence>
<evidence type="ECO:0000256" key="12">
    <source>
        <dbReference type="SAM" id="MobiDB-lite"/>
    </source>
</evidence>
<dbReference type="Proteomes" id="UP000574369">
    <property type="component" value="Unassembled WGS sequence"/>
</dbReference>
<keyword evidence="3 11" id="KW-0479">Metal-binding</keyword>
<comment type="catalytic activity">
    <reaction evidence="10 11">
        <text>7-carboxy-7-carbaguanine + NH4(+) + 2 ATP = 7-cyano-7-carbaguanine + 2 AMP + 2 diphosphate + 2 H(+)</text>
        <dbReference type="Rhea" id="RHEA:27982"/>
        <dbReference type="ChEBI" id="CHEBI:15378"/>
        <dbReference type="ChEBI" id="CHEBI:28938"/>
        <dbReference type="ChEBI" id="CHEBI:30616"/>
        <dbReference type="ChEBI" id="CHEBI:33019"/>
        <dbReference type="ChEBI" id="CHEBI:45075"/>
        <dbReference type="ChEBI" id="CHEBI:61036"/>
        <dbReference type="ChEBI" id="CHEBI:456215"/>
        <dbReference type="EC" id="6.3.4.20"/>
    </reaction>
</comment>
<accession>A0ABR6GV57</accession>
<comment type="caution">
    <text evidence="13">The sequence shown here is derived from an EMBL/GenBank/DDBJ whole genome shotgun (WGS) entry which is preliminary data.</text>
</comment>
<evidence type="ECO:0000256" key="6">
    <source>
        <dbReference type="ARBA" id="ARBA00022833"/>
    </source>
</evidence>
<evidence type="ECO:0000256" key="2">
    <source>
        <dbReference type="ARBA" id="ARBA00022598"/>
    </source>
</evidence>
<dbReference type="GO" id="GO:0016874">
    <property type="term" value="F:ligase activity"/>
    <property type="evidence" value="ECO:0007669"/>
    <property type="project" value="UniProtKB-KW"/>
</dbReference>
<dbReference type="EMBL" id="JACHXO010000006">
    <property type="protein sequence ID" value="MBB3195990.1"/>
    <property type="molecule type" value="Genomic_DNA"/>
</dbReference>
<dbReference type="InterPro" id="IPR014729">
    <property type="entry name" value="Rossmann-like_a/b/a_fold"/>
</dbReference>
<keyword evidence="2 11" id="KW-0436">Ligase</keyword>
<keyword evidence="7 11" id="KW-0067">ATP-binding</keyword>
<dbReference type="HAMAP" id="MF_01633">
    <property type="entry name" value="QueC"/>
    <property type="match status" value="1"/>
</dbReference>
<evidence type="ECO:0000256" key="11">
    <source>
        <dbReference type="HAMAP-Rule" id="MF_01633"/>
    </source>
</evidence>
<evidence type="ECO:0000256" key="10">
    <source>
        <dbReference type="ARBA" id="ARBA00047890"/>
    </source>
</evidence>
<feature type="binding site" evidence="11">
    <location>
        <position position="256"/>
    </location>
    <ligand>
        <name>Zn(2+)</name>
        <dbReference type="ChEBI" id="CHEBI:29105"/>
    </ligand>
</feature>
<feature type="binding site" evidence="11">
    <location>
        <begin position="47"/>
        <end position="57"/>
    </location>
    <ligand>
        <name>ATP</name>
        <dbReference type="ChEBI" id="CHEBI:30616"/>
    </ligand>
</feature>
<evidence type="ECO:0000256" key="9">
    <source>
        <dbReference type="ARBA" id="ARBA00039149"/>
    </source>
</evidence>
<dbReference type="InterPro" id="IPR018317">
    <property type="entry name" value="QueC"/>
</dbReference>
<dbReference type="PANTHER" id="PTHR42914:SF1">
    <property type="entry name" value="7-CYANO-7-DEAZAGUANINE SYNTHASE"/>
    <property type="match status" value="1"/>
</dbReference>
<dbReference type="SUPFAM" id="SSF52402">
    <property type="entry name" value="Adenine nucleotide alpha hydrolases-like"/>
    <property type="match status" value="1"/>
</dbReference>
<evidence type="ECO:0000256" key="4">
    <source>
        <dbReference type="ARBA" id="ARBA00022741"/>
    </source>
</evidence>
<dbReference type="CDD" id="cd01995">
    <property type="entry name" value="QueC-like"/>
    <property type="match status" value="1"/>
</dbReference>
<reference evidence="13 14" key="1">
    <citation type="submission" date="2020-08" db="EMBL/GenBank/DDBJ databases">
        <title>Genomic Encyclopedia of Type Strains, Phase III (KMG-III): the genomes of soil and plant-associated and newly described type strains.</title>
        <authorList>
            <person name="Whitman W."/>
        </authorList>
    </citation>
    <scope>NUCLEOTIDE SEQUENCE [LARGE SCALE GENOMIC DNA]</scope>
    <source>
        <strain evidence="13 14">CECT 7247</strain>
    </source>
</reference>
<feature type="region of interest" description="Disordered" evidence="12">
    <location>
        <begin position="1"/>
        <end position="29"/>
    </location>
</feature>
<feature type="binding site" evidence="11">
    <location>
        <position position="235"/>
    </location>
    <ligand>
        <name>Zn(2+)</name>
        <dbReference type="ChEBI" id="CHEBI:29105"/>
    </ligand>
</feature>
<evidence type="ECO:0000256" key="3">
    <source>
        <dbReference type="ARBA" id="ARBA00022723"/>
    </source>
</evidence>
<evidence type="ECO:0000256" key="7">
    <source>
        <dbReference type="ARBA" id="ARBA00022840"/>
    </source>
</evidence>
<feature type="compositionally biased region" description="Low complexity" evidence="12">
    <location>
        <begin position="1"/>
        <end position="16"/>
    </location>
</feature>
<protein>
    <recommendedName>
        <fullName evidence="9 11">7-cyano-7-deazaguanine synthase</fullName>
        <ecNumber evidence="9 11">6.3.4.20</ecNumber>
    </recommendedName>
    <alternativeName>
        <fullName evidence="11">7-cyano-7-carbaguanine synthase</fullName>
    </alternativeName>
    <alternativeName>
        <fullName evidence="11">PreQ(0) synthase</fullName>
    </alternativeName>
    <alternativeName>
        <fullName evidence="11">Queuosine biosynthesis protein QueC</fullName>
    </alternativeName>
</protein>
<evidence type="ECO:0000256" key="1">
    <source>
        <dbReference type="ARBA" id="ARBA00005061"/>
    </source>
</evidence>
<evidence type="ECO:0000256" key="5">
    <source>
        <dbReference type="ARBA" id="ARBA00022785"/>
    </source>
</evidence>
<feature type="binding site" evidence="11">
    <location>
        <position position="253"/>
    </location>
    <ligand>
        <name>Zn(2+)</name>
        <dbReference type="ChEBI" id="CHEBI:29105"/>
    </ligand>
</feature>
<dbReference type="RefSeq" id="WP_088453401.1">
    <property type="nucleotide sequence ID" value="NZ_JACHXO010000006.1"/>
</dbReference>
<dbReference type="PANTHER" id="PTHR42914">
    <property type="entry name" value="7-CYANO-7-DEAZAGUANINE SYNTHASE"/>
    <property type="match status" value="1"/>
</dbReference>
<evidence type="ECO:0000256" key="8">
    <source>
        <dbReference type="ARBA" id="ARBA00037993"/>
    </source>
</evidence>
<dbReference type="Pfam" id="PF06508">
    <property type="entry name" value="QueC"/>
    <property type="match status" value="1"/>
</dbReference>
<evidence type="ECO:0000313" key="13">
    <source>
        <dbReference type="EMBL" id="MBB3195990.1"/>
    </source>
</evidence>
<dbReference type="EC" id="6.3.4.20" evidence="9 11"/>
<dbReference type="PIRSF" id="PIRSF006293">
    <property type="entry name" value="ExsB"/>
    <property type="match status" value="1"/>
</dbReference>
<organism evidence="13 14">
    <name type="scientific">Roseateles terrae</name>
    <dbReference type="NCBI Taxonomy" id="431060"/>
    <lineage>
        <taxon>Bacteria</taxon>
        <taxon>Pseudomonadati</taxon>
        <taxon>Pseudomonadota</taxon>
        <taxon>Betaproteobacteria</taxon>
        <taxon>Burkholderiales</taxon>
        <taxon>Sphaerotilaceae</taxon>
        <taxon>Roseateles</taxon>
    </lineage>
</organism>
<dbReference type="Gene3D" id="3.40.50.620">
    <property type="entry name" value="HUPs"/>
    <property type="match status" value="1"/>
</dbReference>
<keyword evidence="5 11" id="KW-0671">Queuosine biosynthesis</keyword>
<comment type="cofactor">
    <cofactor evidence="11">
        <name>Zn(2+)</name>
        <dbReference type="ChEBI" id="CHEBI:29105"/>
    </cofactor>
    <text evidence="11">Binds 1 zinc ion per subunit.</text>
</comment>
<proteinExistence type="inferred from homology"/>
<comment type="pathway">
    <text evidence="1 11">Purine metabolism; 7-cyano-7-deazaguanine biosynthesis.</text>
</comment>
<dbReference type="NCBIfam" id="TIGR00364">
    <property type="entry name" value="7-cyano-7-deazaguanine synthase QueC"/>
    <property type="match status" value="1"/>
</dbReference>
<keyword evidence="6 11" id="KW-0862">Zinc</keyword>
<keyword evidence="4 11" id="KW-0547">Nucleotide-binding</keyword>
<comment type="function">
    <text evidence="11">Catalyzes the ATP-dependent conversion of 7-carboxy-7-deazaguanine (CDG) to 7-cyano-7-deazaguanine (preQ(0)).</text>
</comment>
<comment type="similarity">
    <text evidence="8 11">Belongs to the QueC family.</text>
</comment>
<feature type="binding site" evidence="11">
    <location>
        <position position="250"/>
    </location>
    <ligand>
        <name>Zn(2+)</name>
        <dbReference type="ChEBI" id="CHEBI:29105"/>
    </ligand>
</feature>
<gene>
    <name evidence="11" type="primary">queC</name>
    <name evidence="13" type="ORF">FHS28_003400</name>
</gene>